<evidence type="ECO:0000313" key="2">
    <source>
        <dbReference type="EMBL" id="KON86561.1"/>
    </source>
</evidence>
<dbReference type="SUPFAM" id="SSF100985">
    <property type="entry name" value="Sporulation inhibitor Sda"/>
    <property type="match status" value="1"/>
</dbReference>
<gene>
    <name evidence="1" type="ORF">AF332_06775</name>
    <name evidence="2" type="ORF">AF332_06810</name>
</gene>
<dbReference type="EMBL" id="LGUF01000007">
    <property type="protein sequence ID" value="KON86556.1"/>
    <property type="molecule type" value="Genomic_DNA"/>
</dbReference>
<dbReference type="Pfam" id="PF08970">
    <property type="entry name" value="Sda"/>
    <property type="match status" value="1"/>
</dbReference>
<name>A0A0M0GAV0_SPOGL</name>
<dbReference type="OrthoDB" id="2933732at2"/>
<organism evidence="1 3">
    <name type="scientific">Sporosarcina globispora</name>
    <name type="common">Bacillus globisporus</name>
    <dbReference type="NCBI Taxonomy" id="1459"/>
    <lineage>
        <taxon>Bacteria</taxon>
        <taxon>Bacillati</taxon>
        <taxon>Bacillota</taxon>
        <taxon>Bacilli</taxon>
        <taxon>Bacillales</taxon>
        <taxon>Caryophanaceae</taxon>
        <taxon>Sporosarcina</taxon>
    </lineage>
</organism>
<reference evidence="1" key="2">
    <citation type="submission" date="2015-07" db="EMBL/GenBank/DDBJ databases">
        <title>MeaNS - Measles Nucleotide Surveillance Program.</title>
        <authorList>
            <person name="Tran T."/>
            <person name="Druce J."/>
        </authorList>
    </citation>
    <scope>NUCLEOTIDE SEQUENCE</scope>
    <source>
        <strain evidence="1">DSM 4</strain>
    </source>
</reference>
<dbReference type="InterPro" id="IPR015064">
    <property type="entry name" value="Sda"/>
</dbReference>
<evidence type="ECO:0000313" key="3">
    <source>
        <dbReference type="Proteomes" id="UP000037109"/>
    </source>
</evidence>
<proteinExistence type="predicted"/>
<dbReference type="AlphaFoldDB" id="A0A0M0GAV0"/>
<dbReference type="RefSeq" id="WP_053433918.1">
    <property type="nucleotide sequence ID" value="NZ_LGUF01000007.1"/>
</dbReference>
<dbReference type="Proteomes" id="UP000037109">
    <property type="component" value="Unassembled WGS sequence"/>
</dbReference>
<evidence type="ECO:0000313" key="1">
    <source>
        <dbReference type="EMBL" id="KON86556.1"/>
    </source>
</evidence>
<dbReference type="STRING" id="1459.AF332_06775"/>
<sequence length="46" mass="5364">MRLLSDELLIEAYFKAKELLLSNDFIRLIELEINRRSLLQAINASS</sequence>
<dbReference type="InterPro" id="IPR036916">
    <property type="entry name" value="Sda_sf"/>
</dbReference>
<dbReference type="PATRIC" id="fig|1459.3.peg.1446"/>
<reference evidence="3" key="1">
    <citation type="submission" date="2015-07" db="EMBL/GenBank/DDBJ databases">
        <title>Fjat-10036 dsm4.</title>
        <authorList>
            <person name="Liu B."/>
            <person name="Wang J."/>
            <person name="Zhu Y."/>
            <person name="Liu G."/>
            <person name="Chen Q."/>
            <person name="Chen Z."/>
            <person name="Lan J."/>
            <person name="Che J."/>
            <person name="Ge C."/>
            <person name="Shi H."/>
            <person name="Pan Z."/>
            <person name="Liu X."/>
        </authorList>
    </citation>
    <scope>NUCLEOTIDE SEQUENCE [LARGE SCALE GENOMIC DNA]</scope>
    <source>
        <strain evidence="3">DSM 4</strain>
    </source>
</reference>
<keyword evidence="3" id="KW-1185">Reference proteome</keyword>
<accession>A0A0M0GAV0</accession>
<dbReference type="Gene3D" id="1.10.287.1100">
    <property type="entry name" value="Sporulation inhibitor A"/>
    <property type="match status" value="1"/>
</dbReference>
<comment type="caution">
    <text evidence="1">The sequence shown here is derived from an EMBL/GenBank/DDBJ whole genome shotgun (WGS) entry which is preliminary data.</text>
</comment>
<protein>
    <submittedName>
        <fullName evidence="1">Sporulation protein</fullName>
    </submittedName>
</protein>
<dbReference type="EMBL" id="LGUF01000007">
    <property type="protein sequence ID" value="KON86561.1"/>
    <property type="molecule type" value="Genomic_DNA"/>
</dbReference>